<feature type="region of interest" description="Disordered" evidence="17">
    <location>
        <begin position="965"/>
        <end position="998"/>
    </location>
</feature>
<feature type="compositionally biased region" description="Polar residues" evidence="17">
    <location>
        <begin position="32"/>
        <end position="43"/>
    </location>
</feature>
<comment type="subunit">
    <text evidence="3">Homodimer.</text>
</comment>
<dbReference type="GO" id="GO:0034707">
    <property type="term" value="C:chloride channel complex"/>
    <property type="evidence" value="ECO:0007669"/>
    <property type="project" value="UniProtKB-KW"/>
</dbReference>
<dbReference type="GO" id="GO:0005254">
    <property type="term" value="F:chloride channel activity"/>
    <property type="evidence" value="ECO:0007669"/>
    <property type="project" value="UniProtKB-UniRule"/>
</dbReference>
<feature type="region of interest" description="Disordered" evidence="17">
    <location>
        <begin position="73"/>
        <end position="102"/>
    </location>
</feature>
<feature type="transmembrane region" description="Helical" evidence="16">
    <location>
        <begin position="453"/>
        <end position="474"/>
    </location>
</feature>
<feature type="domain" description="CBS" evidence="18">
    <location>
        <begin position="1112"/>
        <end position="1172"/>
    </location>
</feature>
<evidence type="ECO:0000256" key="16">
    <source>
        <dbReference type="RuleBase" id="RU361221"/>
    </source>
</evidence>
<comment type="caution">
    <text evidence="19">The sequence shown here is derived from an EMBL/GenBank/DDBJ whole genome shotgun (WGS) entry which is preliminary data.</text>
</comment>
<dbReference type="CDD" id="cd00400">
    <property type="entry name" value="Voltage_gated_ClC"/>
    <property type="match status" value="2"/>
</dbReference>
<feature type="transmembrane region" description="Helical" evidence="16">
    <location>
        <begin position="176"/>
        <end position="197"/>
    </location>
</feature>
<dbReference type="Gene3D" id="1.10.3080.10">
    <property type="entry name" value="Clc chloride channel"/>
    <property type="match status" value="2"/>
</dbReference>
<evidence type="ECO:0000256" key="17">
    <source>
        <dbReference type="SAM" id="MobiDB-lite"/>
    </source>
</evidence>
<dbReference type="Proteomes" id="UP000886595">
    <property type="component" value="Unassembled WGS sequence"/>
</dbReference>
<feature type="region of interest" description="Disordered" evidence="17">
    <location>
        <begin position="548"/>
        <end position="581"/>
    </location>
</feature>
<feature type="domain" description="CBS" evidence="18">
    <location>
        <begin position="1034"/>
        <end position="1090"/>
    </location>
</feature>
<dbReference type="PANTHER" id="PTHR43427">
    <property type="entry name" value="CHLORIDE CHANNEL PROTEIN CLC-E"/>
    <property type="match status" value="1"/>
</dbReference>
<keyword evidence="20" id="KW-1185">Reference proteome</keyword>
<evidence type="ECO:0000259" key="18">
    <source>
        <dbReference type="PROSITE" id="PS51371"/>
    </source>
</evidence>
<feature type="compositionally biased region" description="Basic and acidic residues" evidence="17">
    <location>
        <begin position="987"/>
        <end position="998"/>
    </location>
</feature>
<feature type="region of interest" description="Disordered" evidence="17">
    <location>
        <begin position="1"/>
        <end position="43"/>
    </location>
</feature>
<sequence>MSSGGAEDRHLLRSTDDDEAGIRGGDGDLDVESQSPAIRNSTGGVRDLFKHLDRRFSLSGRRISLKRLENVRVDREHHHHPSSSSPGVVAGEEDGVDDRDYGNDDEYGFDDGSDVLGDSAPPEWALLLIGCLIGVAAGICVAGFNKGVHVIHEWAWAGTPNEGAAWLRLQRLADTWHRILLIPVTGGVIVGMMHGLLEILDQIRHSTSSQRQGVDLLAGIFPVIKAIQAAVTLGTGCSLGPEGPSVDIGKSCANGFALMMENNRERRIALTAAGAASGIASGFNAAVAGCFFAIETVLRPLRAENSPPFTTAMIILASVISSTVSNALLGTQSAFTVPSYDLKSAAELPLYLILGMLCGAVSVVFSHLVTWFTKSFEFIKDKFGLPAIVCPALGGLGAGMIALKYPGILYWGFTNVEEILHTGKSASAPGIWLLAQLAAAKVVATALCKGSGLVGGLYAPSLMIGAAVGAVFGGSAAEIINRAIPGNAAVAQPQAYALVGMAATLASMCSVPLTSVLLLFELTKDYRILLPLMGAVGLAIWVPSVANQGKESDSSEGRSTGRGYSSLSPSDRKTTEGAWRHTDNTNSLELSVIENPDHKSFLDEETILEELKVFRVMSKNYVKVSLGTSLREARKILKDSHQNCLMVVDEDEFLAGILTQGDIRRYLSSKVSTILDENTCPVSSVCTKKITYRGQERGLLTCYPDATVGVAKELMEARGVKQLPVVKRGEASHKGKKRKVLGLLHYDSFWTFLRDEMSRRRSMIKERRKDKYEELAAAYKFRTCFHLSPELPLYLILGMLCGAVSVVFSHLVTWFTKSFEFIKDKFGLPAIVCPALGGLGAGMIALKYPGIFSVSRSQSCGYSFVQRLWACSGLYAPSLMIGAAVGAVFGGSAAEIINRAIPGNAAVAQPQAYALVGMAATLASMCSVPLTSVLLLFELTKDYRILLPLMGAVGLAIWVPSVANQGKESDSSEGRSTGRGYSSLSPSDRKTTEGAWRHTDNTNSLELSVIENPDHKSFLDEETILEELKVFRVMSKNYVKVSLGTSLREARKILKDSHQNCLMVVDEDEFLAGILTQGDIRRYLSSKVSTILDENTCPVSSVCTKKITYRGQERGLLTCYPDATVGVAKELMEARGVKQLPVVKRGEASHKGKKRKVLGLLHYDSFWTFLRL</sequence>
<dbReference type="Pfam" id="PF00654">
    <property type="entry name" value="Voltage_CLC"/>
    <property type="match status" value="3"/>
</dbReference>
<evidence type="ECO:0000256" key="3">
    <source>
        <dbReference type="ARBA" id="ARBA00011738"/>
    </source>
</evidence>
<feature type="compositionally biased region" description="Basic and acidic residues" evidence="17">
    <location>
        <begin position="570"/>
        <end position="581"/>
    </location>
</feature>
<keyword evidence="12" id="KW-0869">Chloride channel</keyword>
<accession>A0A8X7PI29</accession>
<comment type="caution">
    <text evidence="16">Lacks conserved residue(s) required for the propagation of feature annotation.</text>
</comment>
<dbReference type="GO" id="GO:0009507">
    <property type="term" value="C:chloroplast"/>
    <property type="evidence" value="ECO:0007669"/>
    <property type="project" value="TreeGrafter"/>
</dbReference>
<feature type="compositionally biased region" description="Acidic residues" evidence="17">
    <location>
        <begin position="91"/>
        <end position="102"/>
    </location>
</feature>
<dbReference type="SMART" id="SM00116">
    <property type="entry name" value="CBS"/>
    <property type="match status" value="4"/>
</dbReference>
<organism evidence="19 20">
    <name type="scientific">Brassica carinata</name>
    <name type="common">Ethiopian mustard</name>
    <name type="synonym">Abyssinian cabbage</name>
    <dbReference type="NCBI Taxonomy" id="52824"/>
    <lineage>
        <taxon>Eukaryota</taxon>
        <taxon>Viridiplantae</taxon>
        <taxon>Streptophyta</taxon>
        <taxon>Embryophyta</taxon>
        <taxon>Tracheophyta</taxon>
        <taxon>Spermatophyta</taxon>
        <taxon>Magnoliopsida</taxon>
        <taxon>eudicotyledons</taxon>
        <taxon>Gunneridae</taxon>
        <taxon>Pentapetalae</taxon>
        <taxon>rosids</taxon>
        <taxon>malvids</taxon>
        <taxon>Brassicales</taxon>
        <taxon>Brassicaceae</taxon>
        <taxon>Brassiceae</taxon>
        <taxon>Brassica</taxon>
    </lineage>
</organism>
<keyword evidence="5 16" id="KW-0812">Transmembrane</keyword>
<dbReference type="InterPro" id="IPR046342">
    <property type="entry name" value="CBS_dom_sf"/>
</dbReference>
<reference evidence="19 20" key="1">
    <citation type="submission" date="2020-02" db="EMBL/GenBank/DDBJ databases">
        <authorList>
            <person name="Ma Q."/>
            <person name="Huang Y."/>
            <person name="Song X."/>
            <person name="Pei D."/>
        </authorList>
    </citation>
    <scope>NUCLEOTIDE SEQUENCE [LARGE SCALE GENOMIC DNA]</scope>
    <source>
        <strain evidence="19">Sxm20200214</strain>
        <tissue evidence="19">Leaf</tissue>
    </source>
</reference>
<evidence type="ECO:0000256" key="15">
    <source>
        <dbReference type="PROSITE-ProRule" id="PRU00703"/>
    </source>
</evidence>
<feature type="transmembrane region" description="Helical" evidence="16">
    <location>
        <begin position="383"/>
        <end position="405"/>
    </location>
</feature>
<dbReference type="PROSITE" id="PS51371">
    <property type="entry name" value="CBS"/>
    <property type="match status" value="4"/>
</dbReference>
<evidence type="ECO:0000256" key="14">
    <source>
        <dbReference type="ARBA" id="ARBA00023303"/>
    </source>
</evidence>
<evidence type="ECO:0000256" key="4">
    <source>
        <dbReference type="ARBA" id="ARBA00022448"/>
    </source>
</evidence>
<feature type="transmembrane region" description="Helical" evidence="16">
    <location>
        <begin position="268"/>
        <end position="294"/>
    </location>
</feature>
<feature type="transmembrane region" description="Helical" evidence="16">
    <location>
        <begin position="944"/>
        <end position="963"/>
    </location>
</feature>
<keyword evidence="14" id="KW-0407">Ion channel</keyword>
<dbReference type="CDD" id="cd04592">
    <property type="entry name" value="CBS_pair_voltage-gated_CLC_euk_bac"/>
    <property type="match status" value="2"/>
</dbReference>
<evidence type="ECO:0000256" key="13">
    <source>
        <dbReference type="ARBA" id="ARBA00023214"/>
    </source>
</evidence>
<dbReference type="FunFam" id="1.10.3080.10:FF:000008">
    <property type="entry name" value="Chloride channel protein"/>
    <property type="match status" value="1"/>
</dbReference>
<evidence type="ECO:0000256" key="7">
    <source>
        <dbReference type="ARBA" id="ARBA00022882"/>
    </source>
</evidence>
<feature type="transmembrane region" description="Helical" evidence="16">
    <location>
        <begin position="495"/>
        <end position="520"/>
    </location>
</feature>
<feature type="transmembrane region" description="Helical" evidence="16">
    <location>
        <begin position="867"/>
        <end position="892"/>
    </location>
</feature>
<dbReference type="InterPro" id="IPR014743">
    <property type="entry name" value="Cl-channel_core"/>
</dbReference>
<keyword evidence="9 16" id="KW-0406">Ion transport</keyword>
<keyword evidence="8 16" id="KW-1133">Transmembrane helix</keyword>
<dbReference type="OrthoDB" id="4564at2759"/>
<dbReference type="InterPro" id="IPR001807">
    <property type="entry name" value="ClC"/>
</dbReference>
<dbReference type="AlphaFoldDB" id="A0A8X7PI29"/>
<dbReference type="Pfam" id="PF00571">
    <property type="entry name" value="CBS"/>
    <property type="match status" value="4"/>
</dbReference>
<evidence type="ECO:0000256" key="2">
    <source>
        <dbReference type="ARBA" id="ARBA00009476"/>
    </source>
</evidence>
<evidence type="ECO:0000256" key="9">
    <source>
        <dbReference type="ARBA" id="ARBA00023065"/>
    </source>
</evidence>
<dbReference type="SUPFAM" id="SSF54631">
    <property type="entry name" value="CBS-domain pair"/>
    <property type="match status" value="2"/>
</dbReference>
<dbReference type="GO" id="GO:0005794">
    <property type="term" value="C:Golgi apparatus"/>
    <property type="evidence" value="ECO:0007669"/>
    <property type="project" value="TreeGrafter"/>
</dbReference>
<comment type="subcellular location">
    <subcellularLocation>
        <location evidence="1 16">Membrane</location>
        <topology evidence="1 16">Multi-pass membrane protein</topology>
    </subcellularLocation>
</comment>
<feature type="transmembrane region" description="Helical" evidence="16">
    <location>
        <begin position="526"/>
        <end position="546"/>
    </location>
</feature>
<keyword evidence="10 15" id="KW-0129">CBS domain</keyword>
<evidence type="ECO:0000256" key="1">
    <source>
        <dbReference type="ARBA" id="ARBA00004141"/>
    </source>
</evidence>
<feature type="transmembrane region" description="Helical" evidence="16">
    <location>
        <begin position="350"/>
        <end position="371"/>
    </location>
</feature>
<feature type="transmembrane region" description="Helical" evidence="16">
    <location>
        <begin position="791"/>
        <end position="814"/>
    </location>
</feature>
<evidence type="ECO:0000313" key="19">
    <source>
        <dbReference type="EMBL" id="KAG2250973.1"/>
    </source>
</evidence>
<evidence type="ECO:0000256" key="6">
    <source>
        <dbReference type="ARBA" id="ARBA00022737"/>
    </source>
</evidence>
<evidence type="ECO:0000313" key="20">
    <source>
        <dbReference type="Proteomes" id="UP000886595"/>
    </source>
</evidence>
<feature type="transmembrane region" description="Helical" evidence="16">
    <location>
        <begin position="309"/>
        <end position="329"/>
    </location>
</feature>
<feature type="domain" description="CBS" evidence="18">
    <location>
        <begin position="617"/>
        <end position="673"/>
    </location>
</feature>
<keyword evidence="7" id="KW-0851">Voltage-gated channel</keyword>
<dbReference type="EMBL" id="JAAMPC010000016">
    <property type="protein sequence ID" value="KAG2250973.1"/>
    <property type="molecule type" value="Genomic_DNA"/>
</dbReference>
<feature type="compositionally biased region" description="Basic and acidic residues" evidence="17">
    <location>
        <begin position="1"/>
        <end position="15"/>
    </location>
</feature>
<dbReference type="InterPro" id="IPR050368">
    <property type="entry name" value="ClC-type_chloride_channel"/>
</dbReference>
<keyword evidence="11 16" id="KW-0472">Membrane</keyword>
<dbReference type="SUPFAM" id="SSF81340">
    <property type="entry name" value="Clc chloride channel"/>
    <property type="match status" value="2"/>
</dbReference>
<evidence type="ECO:0000256" key="12">
    <source>
        <dbReference type="ARBA" id="ARBA00023173"/>
    </source>
</evidence>
<feature type="domain" description="CBS" evidence="18">
    <location>
        <begin position="695"/>
        <end position="759"/>
    </location>
</feature>
<dbReference type="Gene3D" id="3.10.580.10">
    <property type="entry name" value="CBS-domain"/>
    <property type="match status" value="2"/>
</dbReference>
<keyword evidence="6" id="KW-0677">Repeat</keyword>
<feature type="transmembrane region" description="Helical" evidence="16">
    <location>
        <begin position="826"/>
        <end position="846"/>
    </location>
</feature>
<evidence type="ECO:0000256" key="10">
    <source>
        <dbReference type="ARBA" id="ARBA00023122"/>
    </source>
</evidence>
<protein>
    <recommendedName>
        <fullName evidence="16">Chloride channel protein</fullName>
    </recommendedName>
</protein>
<feature type="transmembrane region" description="Helical" evidence="16">
    <location>
        <begin position="124"/>
        <end position="144"/>
    </location>
</feature>
<dbReference type="InterPro" id="IPR000644">
    <property type="entry name" value="CBS_dom"/>
</dbReference>
<comment type="similarity">
    <text evidence="2 16">Belongs to the chloride channel (TC 2.A.49) family.</text>
</comment>
<evidence type="ECO:0000256" key="11">
    <source>
        <dbReference type="ARBA" id="ARBA00023136"/>
    </source>
</evidence>
<evidence type="ECO:0000256" key="5">
    <source>
        <dbReference type="ARBA" id="ARBA00022692"/>
    </source>
</evidence>
<proteinExistence type="inferred from homology"/>
<keyword evidence="4 16" id="KW-0813">Transport</keyword>
<dbReference type="PANTHER" id="PTHR43427:SF3">
    <property type="entry name" value="CHLORIDE CHANNEL PROTEIN CLC-F"/>
    <property type="match status" value="1"/>
</dbReference>
<keyword evidence="13 16" id="KW-0868">Chloride</keyword>
<gene>
    <name evidence="19" type="ORF">Bca52824_081109</name>
</gene>
<evidence type="ECO:0000256" key="8">
    <source>
        <dbReference type="ARBA" id="ARBA00022989"/>
    </source>
</evidence>
<dbReference type="PRINTS" id="PR00762">
    <property type="entry name" value="CLCHANNEL"/>
</dbReference>
<feature type="transmembrane region" description="Helical" evidence="16">
    <location>
        <begin position="912"/>
        <end position="937"/>
    </location>
</feature>
<name>A0A8X7PI29_BRACI</name>